<comment type="caution">
    <text evidence="11">The sequence shown here is derived from an EMBL/GenBank/DDBJ whole genome shotgun (WGS) entry which is preliminary data.</text>
</comment>
<keyword evidence="5 9" id="KW-0479">Metal-binding</keyword>
<gene>
    <name evidence="11" type="ORF">AAHA92_26178</name>
</gene>
<evidence type="ECO:0000313" key="11">
    <source>
        <dbReference type="EMBL" id="KAL1542038.1"/>
    </source>
</evidence>
<dbReference type="CDD" id="cd11072">
    <property type="entry name" value="CYP71-like"/>
    <property type="match status" value="1"/>
</dbReference>
<dbReference type="PANTHER" id="PTHR47955">
    <property type="entry name" value="CYTOCHROME P450 FAMILY 71 PROTEIN"/>
    <property type="match status" value="1"/>
</dbReference>
<evidence type="ECO:0000256" key="10">
    <source>
        <dbReference type="RuleBase" id="RU000461"/>
    </source>
</evidence>
<evidence type="ECO:0000256" key="1">
    <source>
        <dbReference type="ARBA" id="ARBA00001971"/>
    </source>
</evidence>
<dbReference type="FunFam" id="1.10.630.10:FF:000011">
    <property type="entry name" value="Cytochrome P450 83B1"/>
    <property type="match status" value="1"/>
</dbReference>
<keyword evidence="4 9" id="KW-0349">Heme</keyword>
<dbReference type="EMBL" id="JBEAFC010000009">
    <property type="protein sequence ID" value="KAL1542038.1"/>
    <property type="molecule type" value="Genomic_DNA"/>
</dbReference>
<dbReference type="PRINTS" id="PR00463">
    <property type="entry name" value="EP450I"/>
</dbReference>
<organism evidence="11 12">
    <name type="scientific">Salvia divinorum</name>
    <name type="common">Maria pastora</name>
    <name type="synonym">Diviner's sage</name>
    <dbReference type="NCBI Taxonomy" id="28513"/>
    <lineage>
        <taxon>Eukaryota</taxon>
        <taxon>Viridiplantae</taxon>
        <taxon>Streptophyta</taxon>
        <taxon>Embryophyta</taxon>
        <taxon>Tracheophyta</taxon>
        <taxon>Spermatophyta</taxon>
        <taxon>Magnoliopsida</taxon>
        <taxon>eudicotyledons</taxon>
        <taxon>Gunneridae</taxon>
        <taxon>Pentapetalae</taxon>
        <taxon>asterids</taxon>
        <taxon>lamiids</taxon>
        <taxon>Lamiales</taxon>
        <taxon>Lamiaceae</taxon>
        <taxon>Nepetoideae</taxon>
        <taxon>Mentheae</taxon>
        <taxon>Salviinae</taxon>
        <taxon>Salvia</taxon>
        <taxon>Salvia subgen. Calosphace</taxon>
    </lineage>
</organism>
<evidence type="ECO:0000313" key="12">
    <source>
        <dbReference type="Proteomes" id="UP001567538"/>
    </source>
</evidence>
<accession>A0ABD1GD36</accession>
<proteinExistence type="inferred from homology"/>
<dbReference type="GO" id="GO:0016114">
    <property type="term" value="P:terpenoid biosynthetic process"/>
    <property type="evidence" value="ECO:0007669"/>
    <property type="project" value="UniProtKB-ARBA"/>
</dbReference>
<comment type="subcellular location">
    <subcellularLocation>
        <location evidence="2">Membrane</location>
        <topology evidence="2">Single-pass membrane protein</topology>
    </subcellularLocation>
</comment>
<dbReference type="SUPFAM" id="SSF48264">
    <property type="entry name" value="Cytochrome P450"/>
    <property type="match status" value="1"/>
</dbReference>
<evidence type="ECO:0000256" key="9">
    <source>
        <dbReference type="PIRSR" id="PIRSR602401-1"/>
    </source>
</evidence>
<dbReference type="InterPro" id="IPR002401">
    <property type="entry name" value="Cyt_P450_E_grp-I"/>
</dbReference>
<dbReference type="PANTHER" id="PTHR47955:SF15">
    <property type="entry name" value="CYTOCHROME P450 71A2-LIKE"/>
    <property type="match status" value="1"/>
</dbReference>
<keyword evidence="6 10" id="KW-0560">Oxidoreductase</keyword>
<dbReference type="InterPro" id="IPR036396">
    <property type="entry name" value="Cyt_P450_sf"/>
</dbReference>
<dbReference type="Proteomes" id="UP001567538">
    <property type="component" value="Unassembled WGS sequence"/>
</dbReference>
<evidence type="ECO:0000256" key="5">
    <source>
        <dbReference type="ARBA" id="ARBA00022723"/>
    </source>
</evidence>
<keyword evidence="12" id="KW-1185">Reference proteome</keyword>
<protein>
    <submittedName>
        <fullName evidence="11">Unspecific monooxygenase</fullName>
        <ecNumber evidence="11">1.14.14.1</ecNumber>
    </submittedName>
</protein>
<evidence type="ECO:0000256" key="3">
    <source>
        <dbReference type="ARBA" id="ARBA00010617"/>
    </source>
</evidence>
<dbReference type="AlphaFoldDB" id="A0ABD1GD36"/>
<feature type="binding site" description="axial binding residue" evidence="9">
    <location>
        <position position="446"/>
    </location>
    <ligand>
        <name>heme</name>
        <dbReference type="ChEBI" id="CHEBI:30413"/>
    </ligand>
    <ligandPart>
        <name>Fe</name>
        <dbReference type="ChEBI" id="CHEBI:18248"/>
    </ligandPart>
</feature>
<dbReference type="Pfam" id="PF00067">
    <property type="entry name" value="p450"/>
    <property type="match status" value="1"/>
</dbReference>
<keyword evidence="8 10" id="KW-0503">Monooxygenase</keyword>
<dbReference type="Gene3D" id="1.10.630.10">
    <property type="entry name" value="Cytochrome P450"/>
    <property type="match status" value="1"/>
</dbReference>
<dbReference type="GO" id="GO:0016712">
    <property type="term" value="F:oxidoreductase activity, acting on paired donors, with incorporation or reduction of molecular oxygen, reduced flavin or flavoprotein as one donor, and incorporation of one atom of oxygen"/>
    <property type="evidence" value="ECO:0007669"/>
    <property type="project" value="UniProtKB-EC"/>
</dbReference>
<dbReference type="GO" id="GO:0016020">
    <property type="term" value="C:membrane"/>
    <property type="evidence" value="ECO:0007669"/>
    <property type="project" value="UniProtKB-SubCell"/>
</dbReference>
<sequence length="504" mass="56509">MLALHVFILYLFIAIILSLLLHVWLAAAAAAPAPRRRLPPSPTKLPIIGNLHQLGKHPHRSLHSLSDRLGPLMLLRLGNVPVLVASSASAAREIMKEQDLAFSNRPKLSSPDRLIYGSKDVAFSPHGDYWREMRSVFVLRLLSNKRVLSYRLVREEETSLMVEELRRLSSPAAVSVNLSDKLTSLTSNVISRVALGRKYGGDREGNVCRSFFGELLELLGTSPVGDYVPWLSWMSWINGFDARRERVAKGLDSFLEHVVREHREKDGDEGGEMDFVDILLEFQKERENSSPVEDDVIKAQILDVFSAGTDTSSNALDWTMVELMRNPSVMRTLQNEVREVVGRNRGIVEEDLAKMPYLKAVMKENLRLHPPVPLLVPRESTKDTVVLGYDVAAGTRVLVNAWKIGRDPTSWEDPEEFRPERFLDSSIDFKGLHFELLPFGAGRRGCPGIAFATAVYELALAKLVCSFDFGLPNGEREEDLDMTEDSGITIHRKSPLLVVITPRA</sequence>
<evidence type="ECO:0000256" key="8">
    <source>
        <dbReference type="ARBA" id="ARBA00023033"/>
    </source>
</evidence>
<evidence type="ECO:0000256" key="2">
    <source>
        <dbReference type="ARBA" id="ARBA00004167"/>
    </source>
</evidence>
<dbReference type="GO" id="GO:0046872">
    <property type="term" value="F:metal ion binding"/>
    <property type="evidence" value="ECO:0007669"/>
    <property type="project" value="UniProtKB-KW"/>
</dbReference>
<comment type="cofactor">
    <cofactor evidence="1 9">
        <name>heme</name>
        <dbReference type="ChEBI" id="CHEBI:30413"/>
    </cofactor>
</comment>
<name>A0ABD1GD36_SALDI</name>
<keyword evidence="7 9" id="KW-0408">Iron</keyword>
<evidence type="ECO:0000256" key="4">
    <source>
        <dbReference type="ARBA" id="ARBA00022617"/>
    </source>
</evidence>
<dbReference type="InterPro" id="IPR001128">
    <property type="entry name" value="Cyt_P450"/>
</dbReference>
<comment type="similarity">
    <text evidence="3 10">Belongs to the cytochrome P450 family.</text>
</comment>
<dbReference type="InterPro" id="IPR017972">
    <property type="entry name" value="Cyt_P450_CS"/>
</dbReference>
<evidence type="ECO:0000256" key="6">
    <source>
        <dbReference type="ARBA" id="ARBA00023002"/>
    </source>
</evidence>
<evidence type="ECO:0000256" key="7">
    <source>
        <dbReference type="ARBA" id="ARBA00023004"/>
    </source>
</evidence>
<dbReference type="EC" id="1.14.14.1" evidence="11"/>
<reference evidence="11 12" key="1">
    <citation type="submission" date="2024-06" db="EMBL/GenBank/DDBJ databases">
        <title>A chromosome level genome sequence of Diviner's sage (Salvia divinorum).</title>
        <authorList>
            <person name="Ford S.A."/>
            <person name="Ro D.-K."/>
            <person name="Ness R.W."/>
            <person name="Phillips M.A."/>
        </authorList>
    </citation>
    <scope>NUCLEOTIDE SEQUENCE [LARGE SCALE GENOMIC DNA]</scope>
    <source>
        <strain evidence="11">SAF-2024a</strain>
        <tissue evidence="11">Leaf</tissue>
    </source>
</reference>
<dbReference type="PROSITE" id="PS00086">
    <property type="entry name" value="CYTOCHROME_P450"/>
    <property type="match status" value="1"/>
</dbReference>
<dbReference type="PRINTS" id="PR00385">
    <property type="entry name" value="P450"/>
</dbReference>